<sequence>MAGVDVILDFVKAAYLQQNLESLNVDGRLLMIGTMSGFVAELNLGAIFAKWLSIQATVLRTISVEKKASIVNEVNKNVCLVIMSAKVKSVIYQQLGGGEWRTHGSGKRVGIGWWAKK</sequence>
<evidence type="ECO:0008006" key="5">
    <source>
        <dbReference type="Google" id="ProtNLM"/>
    </source>
</evidence>
<name>A0A9W7HET7_HIBTR</name>
<dbReference type="SUPFAM" id="SSF51735">
    <property type="entry name" value="NAD(P)-binding Rossmann-fold domains"/>
    <property type="match status" value="1"/>
</dbReference>
<dbReference type="OrthoDB" id="203908at2759"/>
<dbReference type="EMBL" id="BSYR01000011">
    <property type="protein sequence ID" value="GMI75657.1"/>
    <property type="molecule type" value="Genomic_DNA"/>
</dbReference>
<organism evidence="3 4">
    <name type="scientific">Hibiscus trionum</name>
    <name type="common">Flower of an hour</name>
    <dbReference type="NCBI Taxonomy" id="183268"/>
    <lineage>
        <taxon>Eukaryota</taxon>
        <taxon>Viridiplantae</taxon>
        <taxon>Streptophyta</taxon>
        <taxon>Embryophyta</taxon>
        <taxon>Tracheophyta</taxon>
        <taxon>Spermatophyta</taxon>
        <taxon>Magnoliopsida</taxon>
        <taxon>eudicotyledons</taxon>
        <taxon>Gunneridae</taxon>
        <taxon>Pentapetalae</taxon>
        <taxon>rosids</taxon>
        <taxon>malvids</taxon>
        <taxon>Malvales</taxon>
        <taxon>Malvaceae</taxon>
        <taxon>Malvoideae</taxon>
        <taxon>Hibiscus</taxon>
    </lineage>
</organism>
<gene>
    <name evidence="3" type="ORF">HRI_001235100</name>
</gene>
<evidence type="ECO:0000313" key="3">
    <source>
        <dbReference type="EMBL" id="GMI75657.1"/>
    </source>
</evidence>
<dbReference type="Gene3D" id="3.40.50.720">
    <property type="entry name" value="NAD(P)-binding Rossmann-like Domain"/>
    <property type="match status" value="1"/>
</dbReference>
<evidence type="ECO:0000256" key="2">
    <source>
        <dbReference type="ARBA" id="ARBA00023002"/>
    </source>
</evidence>
<dbReference type="GO" id="GO:0016651">
    <property type="term" value="F:oxidoreductase activity, acting on NAD(P)H"/>
    <property type="evidence" value="ECO:0007669"/>
    <property type="project" value="TreeGrafter"/>
</dbReference>
<dbReference type="PANTHER" id="PTHR48106:SF8">
    <property type="entry name" value="OS02G0805600 PROTEIN"/>
    <property type="match status" value="1"/>
</dbReference>
<dbReference type="Proteomes" id="UP001165190">
    <property type="component" value="Unassembled WGS sequence"/>
</dbReference>
<dbReference type="AlphaFoldDB" id="A0A9W7HET7"/>
<protein>
    <recommendedName>
        <fullName evidence="5">Alcohol dehydrogenase-like C-terminal domain-containing protein</fullName>
    </recommendedName>
</protein>
<proteinExistence type="predicted"/>
<dbReference type="PANTHER" id="PTHR48106">
    <property type="entry name" value="QUINONE OXIDOREDUCTASE PIG3-RELATED"/>
    <property type="match status" value="1"/>
</dbReference>
<dbReference type="GO" id="GO:0070402">
    <property type="term" value="F:NADPH binding"/>
    <property type="evidence" value="ECO:0007669"/>
    <property type="project" value="TreeGrafter"/>
</dbReference>
<comment type="caution">
    <text evidence="3">The sequence shown here is derived from an EMBL/GenBank/DDBJ whole genome shotgun (WGS) entry which is preliminary data.</text>
</comment>
<keyword evidence="2" id="KW-0560">Oxidoreductase</keyword>
<evidence type="ECO:0000313" key="4">
    <source>
        <dbReference type="Proteomes" id="UP001165190"/>
    </source>
</evidence>
<reference evidence="3" key="1">
    <citation type="submission" date="2023-05" db="EMBL/GenBank/DDBJ databases">
        <title>Genome and transcriptome analyses reveal genes involved in the formation of fine ridges on petal epidermal cells in Hibiscus trionum.</title>
        <authorList>
            <person name="Koshimizu S."/>
            <person name="Masuda S."/>
            <person name="Ishii T."/>
            <person name="Shirasu K."/>
            <person name="Hoshino A."/>
            <person name="Arita M."/>
        </authorList>
    </citation>
    <scope>NUCLEOTIDE SEQUENCE</scope>
    <source>
        <strain evidence="3">Hamamatsu line</strain>
    </source>
</reference>
<dbReference type="Gene3D" id="3.90.180.10">
    <property type="entry name" value="Medium-chain alcohol dehydrogenases, catalytic domain"/>
    <property type="match status" value="1"/>
</dbReference>
<dbReference type="InterPro" id="IPR036291">
    <property type="entry name" value="NAD(P)-bd_dom_sf"/>
</dbReference>
<keyword evidence="1" id="KW-0521">NADP</keyword>
<evidence type="ECO:0000256" key="1">
    <source>
        <dbReference type="ARBA" id="ARBA00022857"/>
    </source>
</evidence>
<accession>A0A9W7HET7</accession>
<keyword evidence="4" id="KW-1185">Reference proteome</keyword>